<accession>A0AAF3J4R4</accession>
<feature type="transmembrane region" description="Helical" evidence="1">
    <location>
        <begin position="199"/>
        <end position="218"/>
    </location>
</feature>
<organism evidence="2 3">
    <name type="scientific">Mesorhabditis belari</name>
    <dbReference type="NCBI Taxonomy" id="2138241"/>
    <lineage>
        <taxon>Eukaryota</taxon>
        <taxon>Metazoa</taxon>
        <taxon>Ecdysozoa</taxon>
        <taxon>Nematoda</taxon>
        <taxon>Chromadorea</taxon>
        <taxon>Rhabditida</taxon>
        <taxon>Rhabditina</taxon>
        <taxon>Rhabditomorpha</taxon>
        <taxon>Rhabditoidea</taxon>
        <taxon>Rhabditidae</taxon>
        <taxon>Mesorhabditinae</taxon>
        <taxon>Mesorhabditis</taxon>
    </lineage>
</organism>
<name>A0AAF3J4R4_9BILA</name>
<keyword evidence="2" id="KW-1185">Reference proteome</keyword>
<protein>
    <submittedName>
        <fullName evidence="3">Uncharacterized protein</fullName>
    </submittedName>
</protein>
<evidence type="ECO:0000313" key="3">
    <source>
        <dbReference type="WBParaSite" id="MBELARI_LOCUS16103"/>
    </source>
</evidence>
<feature type="transmembrane region" description="Helical" evidence="1">
    <location>
        <begin position="238"/>
        <end position="261"/>
    </location>
</feature>
<dbReference type="PANTHER" id="PTHR23021">
    <property type="entry name" value="SERPENTINE RECEPTOR, CLASS T"/>
    <property type="match status" value="1"/>
</dbReference>
<keyword evidence="1" id="KW-0812">Transmembrane</keyword>
<dbReference type="AlphaFoldDB" id="A0AAF3J4R4"/>
<dbReference type="PANTHER" id="PTHR23021:SF11">
    <property type="entry name" value="SERPENTINE RECEPTOR, CLASS T"/>
    <property type="match status" value="1"/>
</dbReference>
<dbReference type="InterPro" id="IPR019425">
    <property type="entry name" value="7TM_GPCR_serpentine_rcpt_Srt"/>
</dbReference>
<keyword evidence="1" id="KW-0472">Membrane</keyword>
<reference evidence="3" key="1">
    <citation type="submission" date="2024-02" db="UniProtKB">
        <authorList>
            <consortium name="WormBaseParasite"/>
        </authorList>
    </citation>
    <scope>IDENTIFICATION</scope>
</reference>
<dbReference type="Pfam" id="PF10321">
    <property type="entry name" value="7TM_GPCR_Srt"/>
    <property type="match status" value="1"/>
</dbReference>
<feature type="transmembrane region" description="Helical" evidence="1">
    <location>
        <begin position="105"/>
        <end position="129"/>
    </location>
</feature>
<proteinExistence type="predicted"/>
<dbReference type="WBParaSite" id="MBELARI_LOCUS16103">
    <property type="protein sequence ID" value="MBELARI_LOCUS16103"/>
    <property type="gene ID" value="MBELARI_LOCUS16103"/>
</dbReference>
<feature type="transmembrane region" description="Helical" evidence="1">
    <location>
        <begin position="150"/>
        <end position="167"/>
    </location>
</feature>
<feature type="transmembrane region" description="Helical" evidence="1">
    <location>
        <begin position="37"/>
        <end position="58"/>
    </location>
</feature>
<evidence type="ECO:0000313" key="2">
    <source>
        <dbReference type="Proteomes" id="UP000887575"/>
    </source>
</evidence>
<sequence length="296" mass="33575">MQVYLEYGSLRRSPLYSCENVTDLLAHKGEPAALSGIFYILYGIAAQIAYCLALSVIKEKEFLSMSCYKFMFTLGILDSLCIIISCELTGYFLAVGAWYCMFPNVMFLCGVAVDVIFNSCCALCFLLVCNRFFDFWKPHIGETIFGGNRCWFIVLLGLCYGFLYLWTPPVLFSPVFGTWIYNPLIPGNENTFSSIYQTINNMSLCIGICVVYILIYIINSIKLKHVQTGKSKFQKQLFIQSSLVCLFTFTTATIWASLVIIPPTQFIMHIGHLSWQMMHGIKGLMIGSLQCRQKLQ</sequence>
<evidence type="ECO:0000256" key="1">
    <source>
        <dbReference type="SAM" id="Phobius"/>
    </source>
</evidence>
<dbReference type="Proteomes" id="UP000887575">
    <property type="component" value="Unassembled WGS sequence"/>
</dbReference>
<keyword evidence="1" id="KW-1133">Transmembrane helix</keyword>
<feature type="transmembrane region" description="Helical" evidence="1">
    <location>
        <begin position="70"/>
        <end position="99"/>
    </location>
</feature>
<dbReference type="SUPFAM" id="SSF81321">
    <property type="entry name" value="Family A G protein-coupled receptor-like"/>
    <property type="match status" value="1"/>
</dbReference>